<reference evidence="2 3" key="2">
    <citation type="submission" date="2008-10" db="EMBL/GenBank/DDBJ databases">
        <authorList>
            <person name="Fulton L."/>
            <person name="Clifton S."/>
            <person name="Fulton B."/>
            <person name="Xu J."/>
            <person name="Minx P."/>
            <person name="Pepin K.H."/>
            <person name="Johnson M."/>
            <person name="Thiruvilangam P."/>
            <person name="Bhonagiri V."/>
            <person name="Nash W.E."/>
            <person name="Mardis E.R."/>
            <person name="Wilson R.K."/>
        </authorList>
    </citation>
    <scope>NUCLEOTIDE SEQUENCE [LARGE SCALE GENOMIC DNA]</scope>
    <source>
        <strain evidence="2 3">DSM 17855</strain>
    </source>
</reference>
<keyword evidence="1" id="KW-1133">Transmembrane helix</keyword>
<feature type="transmembrane region" description="Helical" evidence="1">
    <location>
        <begin position="16"/>
        <end position="34"/>
    </location>
</feature>
<keyword evidence="1" id="KW-0812">Transmembrane</keyword>
<name>B6VUH9_9BACT</name>
<keyword evidence="1" id="KW-0472">Membrane</keyword>
<proteinExistence type="predicted"/>
<gene>
    <name evidence="2" type="ORF">BACDOR_00870</name>
</gene>
<organism evidence="2 3">
    <name type="scientific">Phocaeicola dorei DSM 17855</name>
    <dbReference type="NCBI Taxonomy" id="483217"/>
    <lineage>
        <taxon>Bacteria</taxon>
        <taxon>Pseudomonadati</taxon>
        <taxon>Bacteroidota</taxon>
        <taxon>Bacteroidia</taxon>
        <taxon>Bacteroidales</taxon>
        <taxon>Bacteroidaceae</taxon>
        <taxon>Phocaeicola</taxon>
    </lineage>
</organism>
<feature type="non-terminal residue" evidence="2">
    <location>
        <position position="1"/>
    </location>
</feature>
<sequence length="48" mass="5355">LIGDTPCFYRSIFENVVLNVTIVLCAVFGFFNFTGKNQTNAESKLPLI</sequence>
<dbReference type="EMBL" id="ABWZ01000015">
    <property type="protein sequence ID" value="EEB26560.1"/>
    <property type="molecule type" value="Genomic_DNA"/>
</dbReference>
<evidence type="ECO:0000256" key="1">
    <source>
        <dbReference type="SAM" id="Phobius"/>
    </source>
</evidence>
<dbReference type="Proteomes" id="UP000004849">
    <property type="component" value="Unassembled WGS sequence"/>
</dbReference>
<dbReference type="AlphaFoldDB" id="B6VUH9"/>
<protein>
    <submittedName>
        <fullName evidence="2">Uncharacterized protein</fullName>
    </submittedName>
</protein>
<accession>B6VUH9</accession>
<dbReference type="HOGENOM" id="CLU_3161343_0_0_10"/>
<evidence type="ECO:0000313" key="3">
    <source>
        <dbReference type="Proteomes" id="UP000004849"/>
    </source>
</evidence>
<reference evidence="2 3" key="1">
    <citation type="submission" date="2008-10" db="EMBL/GenBank/DDBJ databases">
        <title>Draft genome sequence of Bacteroides dorei (DSM 17855).</title>
        <authorList>
            <person name="Sudarsanam P."/>
            <person name="Ley R."/>
            <person name="Guruge J."/>
            <person name="Turnbaugh P.J."/>
            <person name="Mahowald M."/>
            <person name="Liep D."/>
            <person name="Gordon J."/>
        </authorList>
    </citation>
    <scope>NUCLEOTIDE SEQUENCE [LARGE SCALE GENOMIC DNA]</scope>
    <source>
        <strain evidence="2 3">DSM 17855</strain>
    </source>
</reference>
<evidence type="ECO:0000313" key="2">
    <source>
        <dbReference type="EMBL" id="EEB26560.1"/>
    </source>
</evidence>